<dbReference type="PROSITE" id="PS50921">
    <property type="entry name" value="ANTAR"/>
    <property type="match status" value="1"/>
</dbReference>
<dbReference type="InterPro" id="IPR036388">
    <property type="entry name" value="WH-like_DNA-bd_sf"/>
</dbReference>
<dbReference type="PIRSF" id="PIRSF036625">
    <property type="entry name" value="GAF_ANTAR"/>
    <property type="match status" value="1"/>
</dbReference>
<reference evidence="4 5" key="1">
    <citation type="submission" date="2017-04" db="EMBL/GenBank/DDBJ databases">
        <title>Comparative genome analysis of Subtercola boreus.</title>
        <authorList>
            <person name="Cho Y.-J."/>
            <person name="Cho A."/>
            <person name="Kim O.-S."/>
            <person name="Lee J.-I."/>
        </authorList>
    </citation>
    <scope>NUCLEOTIDE SEQUENCE [LARGE SCALE GENOMIC DNA]</scope>
    <source>
        <strain evidence="4 5">P27444</strain>
    </source>
</reference>
<keyword evidence="1" id="KW-0805">Transcription regulation</keyword>
<dbReference type="Gene3D" id="1.10.10.10">
    <property type="entry name" value="Winged helix-like DNA-binding domain superfamily/Winged helix DNA-binding domain"/>
    <property type="match status" value="1"/>
</dbReference>
<dbReference type="OrthoDB" id="3683444at2"/>
<evidence type="ECO:0000259" key="3">
    <source>
        <dbReference type="PROSITE" id="PS50921"/>
    </source>
</evidence>
<dbReference type="InterPro" id="IPR005561">
    <property type="entry name" value="ANTAR"/>
</dbReference>
<keyword evidence="2" id="KW-0804">Transcription</keyword>
<proteinExistence type="predicted"/>
<dbReference type="SUPFAM" id="SSF55781">
    <property type="entry name" value="GAF domain-like"/>
    <property type="match status" value="1"/>
</dbReference>
<gene>
    <name evidence="4" type="ORF">B7R21_18820</name>
</gene>
<comment type="caution">
    <text evidence="4">The sequence shown here is derived from an EMBL/GenBank/DDBJ whole genome shotgun (WGS) entry which is preliminary data.</text>
</comment>
<protein>
    <submittedName>
        <fullName evidence="4">Transcriptional regulator</fullName>
    </submittedName>
</protein>
<feature type="domain" description="ANTAR" evidence="3">
    <location>
        <begin position="170"/>
        <end position="231"/>
    </location>
</feature>
<organism evidence="4 5">
    <name type="scientific">Subtercola boreus</name>
    <dbReference type="NCBI Taxonomy" id="120213"/>
    <lineage>
        <taxon>Bacteria</taxon>
        <taxon>Bacillati</taxon>
        <taxon>Actinomycetota</taxon>
        <taxon>Actinomycetes</taxon>
        <taxon>Micrococcales</taxon>
        <taxon>Microbacteriaceae</taxon>
        <taxon>Subtercola</taxon>
    </lineage>
</organism>
<dbReference type="InterPro" id="IPR003018">
    <property type="entry name" value="GAF"/>
</dbReference>
<dbReference type="GO" id="GO:0003723">
    <property type="term" value="F:RNA binding"/>
    <property type="evidence" value="ECO:0007669"/>
    <property type="project" value="InterPro"/>
</dbReference>
<dbReference type="Proteomes" id="UP000256709">
    <property type="component" value="Unassembled WGS sequence"/>
</dbReference>
<name>A0A3E0VB09_9MICO</name>
<evidence type="ECO:0000313" key="5">
    <source>
        <dbReference type="Proteomes" id="UP000256709"/>
    </source>
</evidence>
<dbReference type="Pfam" id="PF03861">
    <property type="entry name" value="ANTAR"/>
    <property type="match status" value="1"/>
</dbReference>
<dbReference type="Pfam" id="PF13185">
    <property type="entry name" value="GAF_2"/>
    <property type="match status" value="1"/>
</dbReference>
<dbReference type="SMART" id="SM00065">
    <property type="entry name" value="GAF"/>
    <property type="match status" value="1"/>
</dbReference>
<dbReference type="Gene3D" id="3.30.450.40">
    <property type="match status" value="1"/>
</dbReference>
<sequence>MDGTTREARISAAFVKVADTLTKDFDVVDLLHTLVEECVEILGIDAGGLMLADANGQLQLMTSTSESADLVEIMQLAADAGPCIDCFATGVAVNVPDIQHDGGQWPAFQKAAIQQGFNSVHATPMKLRGHIIGTMNLFGKKSAEVSARDADLAQALTDVATIGILQERLIREGQMIAEQLHSALDTRIIIEQAKGFVAHSLSIEMPDAFFALRSYARNHNFTIRSVAEQISNQTLTVDELTLNPLSKDSAPARPRSE</sequence>
<dbReference type="AlphaFoldDB" id="A0A3E0VB09"/>
<dbReference type="RefSeq" id="WP_116284800.1">
    <property type="nucleotide sequence ID" value="NZ_NBXA01000053.1"/>
</dbReference>
<evidence type="ECO:0000256" key="1">
    <source>
        <dbReference type="ARBA" id="ARBA00023015"/>
    </source>
</evidence>
<dbReference type="InterPro" id="IPR012074">
    <property type="entry name" value="GAF_ANTAR"/>
</dbReference>
<accession>A0A3E0VB09</accession>
<dbReference type="InterPro" id="IPR029016">
    <property type="entry name" value="GAF-like_dom_sf"/>
</dbReference>
<dbReference type="SMART" id="SM01012">
    <property type="entry name" value="ANTAR"/>
    <property type="match status" value="1"/>
</dbReference>
<dbReference type="EMBL" id="NBXA01000053">
    <property type="protein sequence ID" value="RFA06713.1"/>
    <property type="molecule type" value="Genomic_DNA"/>
</dbReference>
<evidence type="ECO:0000313" key="4">
    <source>
        <dbReference type="EMBL" id="RFA06713.1"/>
    </source>
</evidence>
<evidence type="ECO:0000256" key="2">
    <source>
        <dbReference type="ARBA" id="ARBA00023163"/>
    </source>
</evidence>